<reference evidence="1" key="1">
    <citation type="submission" date="2018-05" db="EMBL/GenBank/DDBJ databases">
        <authorList>
            <person name="Lanie J.A."/>
            <person name="Ng W.-L."/>
            <person name="Kazmierczak K.M."/>
            <person name="Andrzejewski T.M."/>
            <person name="Davidsen T.M."/>
            <person name="Wayne K.J."/>
            <person name="Tettelin H."/>
            <person name="Glass J.I."/>
            <person name="Rusch D."/>
            <person name="Podicherti R."/>
            <person name="Tsui H.-C.T."/>
            <person name="Winkler M.E."/>
        </authorList>
    </citation>
    <scope>NUCLEOTIDE SEQUENCE</scope>
</reference>
<dbReference type="AlphaFoldDB" id="A0A381UL32"/>
<name>A0A381UL32_9ZZZZ</name>
<gene>
    <name evidence="1" type="ORF">METZ01_LOCUS81746</name>
</gene>
<feature type="non-terminal residue" evidence="1">
    <location>
        <position position="47"/>
    </location>
</feature>
<accession>A0A381UL32</accession>
<protein>
    <submittedName>
        <fullName evidence="1">Uncharacterized protein</fullName>
    </submittedName>
</protein>
<organism evidence="1">
    <name type="scientific">marine metagenome</name>
    <dbReference type="NCBI Taxonomy" id="408172"/>
    <lineage>
        <taxon>unclassified sequences</taxon>
        <taxon>metagenomes</taxon>
        <taxon>ecological metagenomes</taxon>
    </lineage>
</organism>
<sequence>MSPNTESNVEVTDYAEELMAVPRAHVRMEYFQTPSGVILTHEGHELV</sequence>
<proteinExistence type="predicted"/>
<evidence type="ECO:0000313" key="1">
    <source>
        <dbReference type="EMBL" id="SVA28892.1"/>
    </source>
</evidence>
<dbReference type="EMBL" id="UINC01006661">
    <property type="protein sequence ID" value="SVA28892.1"/>
    <property type="molecule type" value="Genomic_DNA"/>
</dbReference>